<keyword evidence="6 7" id="KW-0676">Redox-active center</keyword>
<dbReference type="EC" id="1.8.1.9" evidence="7"/>
<keyword evidence="5" id="KW-1015">Disulfide bond</keyword>
<comment type="similarity">
    <text evidence="1 7">Belongs to the class-II pyridine nucleotide-disulfide oxidoreductase family.</text>
</comment>
<dbReference type="EMBL" id="CP001279">
    <property type="protein sequence ID" value="ACM92507.1"/>
    <property type="molecule type" value="Genomic_DNA"/>
</dbReference>
<dbReference type="STRING" id="598659.NAMH_1523"/>
<evidence type="ECO:0000256" key="1">
    <source>
        <dbReference type="ARBA" id="ARBA00009333"/>
    </source>
</evidence>
<dbReference type="SUPFAM" id="SSF51905">
    <property type="entry name" value="FAD/NAD(P)-binding domain"/>
    <property type="match status" value="1"/>
</dbReference>
<accession>B9L6C5</accession>
<dbReference type="RefSeq" id="WP_012663878.1">
    <property type="nucleotide sequence ID" value="NC_012115.1"/>
</dbReference>
<dbReference type="GO" id="GO:0019430">
    <property type="term" value="P:removal of superoxide radicals"/>
    <property type="evidence" value="ECO:0007669"/>
    <property type="project" value="UniProtKB-UniRule"/>
</dbReference>
<comment type="subunit">
    <text evidence="7">Homodimer.</text>
</comment>
<reference evidence="10 11" key="1">
    <citation type="journal article" date="2009" name="PLoS Genet.">
        <title>Adaptations to submarine hydrothermal environments exemplified by the genome of Nautilia profundicola.</title>
        <authorList>
            <person name="Campbell B.J."/>
            <person name="Smith J.L."/>
            <person name="Hanson T.E."/>
            <person name="Klotz M.G."/>
            <person name="Stein L.Y."/>
            <person name="Lee C.K."/>
            <person name="Wu D."/>
            <person name="Robinson J.M."/>
            <person name="Khouri H.M."/>
            <person name="Eisen J.A."/>
            <person name="Cary S.C."/>
        </authorList>
    </citation>
    <scope>NUCLEOTIDE SEQUENCE [LARGE SCALE GENOMIC DNA]</scope>
    <source>
        <strain evidence="11">ATCC BAA-1463 / DSM 18972 / AmH</strain>
    </source>
</reference>
<dbReference type="InterPro" id="IPR023753">
    <property type="entry name" value="FAD/NAD-binding_dom"/>
</dbReference>
<name>B9L6C5_NAUPA</name>
<keyword evidence="2 7" id="KW-0285">Flavoprotein</keyword>
<dbReference type="GO" id="GO:0004791">
    <property type="term" value="F:thioredoxin-disulfide reductase (NADPH) activity"/>
    <property type="evidence" value="ECO:0007669"/>
    <property type="project" value="UniProtKB-UniRule"/>
</dbReference>
<dbReference type="eggNOG" id="COG0492">
    <property type="taxonomic scope" value="Bacteria"/>
</dbReference>
<dbReference type="InterPro" id="IPR008255">
    <property type="entry name" value="Pyr_nucl-diS_OxRdtase_2_AS"/>
</dbReference>
<evidence type="ECO:0000256" key="3">
    <source>
        <dbReference type="ARBA" id="ARBA00022827"/>
    </source>
</evidence>
<dbReference type="InterPro" id="IPR005982">
    <property type="entry name" value="Thioredox_Rdtase"/>
</dbReference>
<keyword evidence="3 7" id="KW-0274">FAD</keyword>
<comment type="catalytic activity">
    <reaction evidence="7">
        <text>[thioredoxin]-dithiol + NADP(+) = [thioredoxin]-disulfide + NADPH + H(+)</text>
        <dbReference type="Rhea" id="RHEA:20345"/>
        <dbReference type="Rhea" id="RHEA-COMP:10698"/>
        <dbReference type="Rhea" id="RHEA-COMP:10700"/>
        <dbReference type="ChEBI" id="CHEBI:15378"/>
        <dbReference type="ChEBI" id="CHEBI:29950"/>
        <dbReference type="ChEBI" id="CHEBI:50058"/>
        <dbReference type="ChEBI" id="CHEBI:57783"/>
        <dbReference type="ChEBI" id="CHEBI:58349"/>
        <dbReference type="EC" id="1.8.1.9"/>
    </reaction>
</comment>
<dbReference type="Proteomes" id="UP000000448">
    <property type="component" value="Chromosome"/>
</dbReference>
<keyword evidence="11" id="KW-1185">Reference proteome</keyword>
<evidence type="ECO:0000256" key="5">
    <source>
        <dbReference type="ARBA" id="ARBA00023157"/>
    </source>
</evidence>
<evidence type="ECO:0000256" key="4">
    <source>
        <dbReference type="ARBA" id="ARBA00023002"/>
    </source>
</evidence>
<dbReference type="OrthoDB" id="9806179at2"/>
<evidence type="ECO:0000256" key="8">
    <source>
        <dbReference type="RuleBase" id="RU003881"/>
    </source>
</evidence>
<comment type="cofactor">
    <cofactor evidence="8">
        <name>FAD</name>
        <dbReference type="ChEBI" id="CHEBI:57692"/>
    </cofactor>
    <text evidence="8">Binds 1 FAD per subunit.</text>
</comment>
<evidence type="ECO:0000256" key="2">
    <source>
        <dbReference type="ARBA" id="ARBA00022630"/>
    </source>
</evidence>
<evidence type="ECO:0000259" key="9">
    <source>
        <dbReference type="Pfam" id="PF07992"/>
    </source>
</evidence>
<evidence type="ECO:0000256" key="6">
    <source>
        <dbReference type="ARBA" id="ARBA00023284"/>
    </source>
</evidence>
<evidence type="ECO:0000313" key="11">
    <source>
        <dbReference type="Proteomes" id="UP000000448"/>
    </source>
</evidence>
<dbReference type="PANTHER" id="PTHR48105">
    <property type="entry name" value="THIOREDOXIN REDUCTASE 1-RELATED-RELATED"/>
    <property type="match status" value="1"/>
</dbReference>
<dbReference type="InterPro" id="IPR050097">
    <property type="entry name" value="Ferredoxin-NADP_redctase_2"/>
</dbReference>
<dbReference type="PRINTS" id="PR00368">
    <property type="entry name" value="FADPNR"/>
</dbReference>
<keyword evidence="8" id="KW-0521">NADP</keyword>
<sequence length="303" mass="32924">MHDVIIIGAGPGGLSAGLYAGRMGLDTLIIEKLTPGGQITQSSEIENYPGVCEVKSGLELMQCWPEQTMRFGAKIISEEVKSIEKNGDIFKVITSQNEYQGKAVILATGATPKRAGFKGEEEYIGKGVSYCAVCDGYFYKNMDVAVIGGGDSALEEALYLSNIAKKVYLIHRRNEFRASPLTIEKVMKKENIEILFNTTVEEVKGTPFLNTAVINQNGEIKELKVDGVFVFVGMNVNSSLVKDLCELNEYGEVKVDLNMKTTLDGLYAIGDVRQNSVKQVVASAGDGSVAALNVVKYVKNLKV</sequence>
<organism evidence="10 11">
    <name type="scientific">Nautilia profundicola (strain ATCC BAA-1463 / DSM 18972 / AmH)</name>
    <dbReference type="NCBI Taxonomy" id="598659"/>
    <lineage>
        <taxon>Bacteria</taxon>
        <taxon>Pseudomonadati</taxon>
        <taxon>Campylobacterota</taxon>
        <taxon>Epsilonproteobacteria</taxon>
        <taxon>Nautiliales</taxon>
        <taxon>Nautiliaceae</taxon>
        <taxon>Nautilia</taxon>
    </lineage>
</organism>
<protein>
    <recommendedName>
        <fullName evidence="7">Thioredoxin reductase</fullName>
        <ecNumber evidence="7">1.8.1.9</ecNumber>
    </recommendedName>
</protein>
<evidence type="ECO:0000313" key="10">
    <source>
        <dbReference type="EMBL" id="ACM92507.1"/>
    </source>
</evidence>
<dbReference type="AlphaFoldDB" id="B9L6C5"/>
<feature type="domain" description="FAD/NAD(P)-binding" evidence="9">
    <location>
        <begin position="2"/>
        <end position="287"/>
    </location>
</feature>
<dbReference type="Pfam" id="PF07992">
    <property type="entry name" value="Pyr_redox_2"/>
    <property type="match status" value="1"/>
</dbReference>
<dbReference type="KEGG" id="nam:NAMH_1523"/>
<dbReference type="PROSITE" id="PS00573">
    <property type="entry name" value="PYRIDINE_REDOX_2"/>
    <property type="match status" value="1"/>
</dbReference>
<dbReference type="NCBIfam" id="TIGR01292">
    <property type="entry name" value="TRX_reduct"/>
    <property type="match status" value="1"/>
</dbReference>
<dbReference type="GO" id="GO:0005737">
    <property type="term" value="C:cytoplasm"/>
    <property type="evidence" value="ECO:0007669"/>
    <property type="project" value="InterPro"/>
</dbReference>
<proteinExistence type="inferred from homology"/>
<dbReference type="PRINTS" id="PR00469">
    <property type="entry name" value="PNDRDTASEII"/>
</dbReference>
<keyword evidence="4 7" id="KW-0560">Oxidoreductase</keyword>
<dbReference type="InterPro" id="IPR036188">
    <property type="entry name" value="FAD/NAD-bd_sf"/>
</dbReference>
<gene>
    <name evidence="10" type="primary">trxB</name>
    <name evidence="10" type="ordered locus">NAMH_1523</name>
</gene>
<dbReference type="HOGENOM" id="CLU_031864_5_3_7"/>
<dbReference type="Gene3D" id="3.50.50.60">
    <property type="entry name" value="FAD/NAD(P)-binding domain"/>
    <property type="match status" value="2"/>
</dbReference>
<evidence type="ECO:0000256" key="7">
    <source>
        <dbReference type="RuleBase" id="RU003880"/>
    </source>
</evidence>